<evidence type="ECO:0008006" key="4">
    <source>
        <dbReference type="Google" id="ProtNLM"/>
    </source>
</evidence>
<evidence type="ECO:0000256" key="1">
    <source>
        <dbReference type="SAM" id="SignalP"/>
    </source>
</evidence>
<feature type="signal peptide" evidence="1">
    <location>
        <begin position="1"/>
        <end position="21"/>
    </location>
</feature>
<comment type="caution">
    <text evidence="2">The sequence shown here is derived from an EMBL/GenBank/DDBJ whole genome shotgun (WGS) entry which is preliminary data.</text>
</comment>
<sequence length="61" mass="6367">MKRLLIVLVPLALAGCVTEQAPTLPMTLGPAETAKAGCLTYDDTPTFGDCQALDTLSSTQN</sequence>
<reference evidence="2 3" key="1">
    <citation type="journal article" date="2016" name="Environ. Microbiol.">
        <title>New Methyloceanibacter diversity from North Sea sediments includes methanotroph containing solely the soluble methane monooxygenase.</title>
        <authorList>
            <person name="Vekeman B."/>
            <person name="Kerckhof F.M."/>
            <person name="Cremers G."/>
            <person name="de Vos P."/>
            <person name="Vandamme P."/>
            <person name="Boon N."/>
            <person name="Op den Camp H.J."/>
            <person name="Heylen K."/>
        </authorList>
    </citation>
    <scope>NUCLEOTIDE SEQUENCE [LARGE SCALE GENOMIC DNA]</scope>
    <source>
        <strain evidence="2 3">R-67177</strain>
    </source>
</reference>
<dbReference type="AlphaFoldDB" id="A0A1E3W9J1"/>
<keyword evidence="3" id="KW-1185">Reference proteome</keyword>
<dbReference type="EMBL" id="LPWD01000294">
    <property type="protein sequence ID" value="ODS02488.1"/>
    <property type="molecule type" value="Genomic_DNA"/>
</dbReference>
<gene>
    <name evidence="2" type="ORF">AUC71_15070</name>
</gene>
<evidence type="ECO:0000313" key="3">
    <source>
        <dbReference type="Proteomes" id="UP000095042"/>
    </source>
</evidence>
<keyword evidence="1" id="KW-0732">Signal</keyword>
<dbReference type="RefSeq" id="WP_069624319.1">
    <property type="nucleotide sequence ID" value="NZ_LPWD01000294.1"/>
</dbReference>
<name>A0A1E3W9J1_9HYPH</name>
<dbReference type="Proteomes" id="UP000095042">
    <property type="component" value="Unassembled WGS sequence"/>
</dbReference>
<feature type="chain" id="PRO_5009139270" description="Lipoprotein" evidence="1">
    <location>
        <begin position="22"/>
        <end position="61"/>
    </location>
</feature>
<dbReference type="OrthoDB" id="8454581at2"/>
<protein>
    <recommendedName>
        <fullName evidence="4">Lipoprotein</fullName>
    </recommendedName>
</protein>
<dbReference type="PROSITE" id="PS51257">
    <property type="entry name" value="PROKAR_LIPOPROTEIN"/>
    <property type="match status" value="1"/>
</dbReference>
<organism evidence="2 3">
    <name type="scientific">Methyloceanibacter marginalis</name>
    <dbReference type="NCBI Taxonomy" id="1774971"/>
    <lineage>
        <taxon>Bacteria</taxon>
        <taxon>Pseudomonadati</taxon>
        <taxon>Pseudomonadota</taxon>
        <taxon>Alphaproteobacteria</taxon>
        <taxon>Hyphomicrobiales</taxon>
        <taxon>Hyphomicrobiaceae</taxon>
        <taxon>Methyloceanibacter</taxon>
    </lineage>
</organism>
<proteinExistence type="predicted"/>
<evidence type="ECO:0000313" key="2">
    <source>
        <dbReference type="EMBL" id="ODS02488.1"/>
    </source>
</evidence>
<accession>A0A1E3W9J1</accession>